<keyword evidence="2" id="KW-1185">Reference proteome</keyword>
<organism evidence="1 2">
    <name type="scientific">Delitschia confertaspora ATCC 74209</name>
    <dbReference type="NCBI Taxonomy" id="1513339"/>
    <lineage>
        <taxon>Eukaryota</taxon>
        <taxon>Fungi</taxon>
        <taxon>Dikarya</taxon>
        <taxon>Ascomycota</taxon>
        <taxon>Pezizomycotina</taxon>
        <taxon>Dothideomycetes</taxon>
        <taxon>Pleosporomycetidae</taxon>
        <taxon>Pleosporales</taxon>
        <taxon>Delitschiaceae</taxon>
        <taxon>Delitschia</taxon>
    </lineage>
</organism>
<proteinExistence type="predicted"/>
<evidence type="ECO:0000313" key="1">
    <source>
        <dbReference type="EMBL" id="KAF2205128.1"/>
    </source>
</evidence>
<dbReference type="EMBL" id="ML993862">
    <property type="protein sequence ID" value="KAF2205128.1"/>
    <property type="molecule type" value="Genomic_DNA"/>
</dbReference>
<gene>
    <name evidence="1" type="ORF">GQ43DRAFT_437357</name>
</gene>
<dbReference type="Proteomes" id="UP000799536">
    <property type="component" value="Unassembled WGS sequence"/>
</dbReference>
<dbReference type="AlphaFoldDB" id="A0A9P4JSW3"/>
<name>A0A9P4JSW3_9PLEO</name>
<sequence>MWGSFLYNLIPLNDLVTEIMSIIGRRHCVVSEGSFEFSTLNEAGLAEFSTPS</sequence>
<comment type="caution">
    <text evidence="1">The sequence shown here is derived from an EMBL/GenBank/DDBJ whole genome shotgun (WGS) entry which is preliminary data.</text>
</comment>
<accession>A0A9P4JSW3</accession>
<protein>
    <submittedName>
        <fullName evidence="1">Uncharacterized protein</fullName>
    </submittedName>
</protein>
<evidence type="ECO:0000313" key="2">
    <source>
        <dbReference type="Proteomes" id="UP000799536"/>
    </source>
</evidence>
<reference evidence="1" key="1">
    <citation type="journal article" date="2020" name="Stud. Mycol.">
        <title>101 Dothideomycetes genomes: a test case for predicting lifestyles and emergence of pathogens.</title>
        <authorList>
            <person name="Haridas S."/>
            <person name="Albert R."/>
            <person name="Binder M."/>
            <person name="Bloem J."/>
            <person name="Labutti K."/>
            <person name="Salamov A."/>
            <person name="Andreopoulos B."/>
            <person name="Baker S."/>
            <person name="Barry K."/>
            <person name="Bills G."/>
            <person name="Bluhm B."/>
            <person name="Cannon C."/>
            <person name="Castanera R."/>
            <person name="Culley D."/>
            <person name="Daum C."/>
            <person name="Ezra D."/>
            <person name="Gonzalez J."/>
            <person name="Henrissat B."/>
            <person name="Kuo A."/>
            <person name="Liang C."/>
            <person name="Lipzen A."/>
            <person name="Lutzoni F."/>
            <person name="Magnuson J."/>
            <person name="Mondo S."/>
            <person name="Nolan M."/>
            <person name="Ohm R."/>
            <person name="Pangilinan J."/>
            <person name="Park H.-J."/>
            <person name="Ramirez L."/>
            <person name="Alfaro M."/>
            <person name="Sun H."/>
            <person name="Tritt A."/>
            <person name="Yoshinaga Y."/>
            <person name="Zwiers L.-H."/>
            <person name="Turgeon B."/>
            <person name="Goodwin S."/>
            <person name="Spatafora J."/>
            <person name="Crous P."/>
            <person name="Grigoriev I."/>
        </authorList>
    </citation>
    <scope>NUCLEOTIDE SEQUENCE</scope>
    <source>
        <strain evidence="1">ATCC 74209</strain>
    </source>
</reference>